<gene>
    <name evidence="1" type="ORF">L5014_04920</name>
</gene>
<dbReference type="RefSeq" id="WP_238462445.1">
    <property type="nucleotide sequence ID" value="NZ_JAKLJA010000002.1"/>
</dbReference>
<evidence type="ECO:0000313" key="2">
    <source>
        <dbReference type="Proteomes" id="UP001139308"/>
    </source>
</evidence>
<reference evidence="1" key="1">
    <citation type="submission" date="2022-01" db="EMBL/GenBank/DDBJ databases">
        <title>Genome sequence and assembly of Parabukholderia sp. RG36.</title>
        <authorList>
            <person name="Chhetri G."/>
        </authorList>
    </citation>
    <scope>NUCLEOTIDE SEQUENCE</scope>
    <source>
        <strain evidence="1">RG36</strain>
    </source>
</reference>
<sequence length="80" mass="9103">MYLHDESARELAHIRTMVLRLEHLVQHGEIGRHATVVTSTDYWRARVKTTARSAPQLQPQAATLLAWLDAIDAVLLDSMR</sequence>
<name>A0A9X1RLJ8_9BURK</name>
<dbReference type="AlphaFoldDB" id="A0A9X1RLJ8"/>
<dbReference type="Proteomes" id="UP001139308">
    <property type="component" value="Unassembled WGS sequence"/>
</dbReference>
<organism evidence="1 2">
    <name type="scientific">Paraburkholderia tagetis</name>
    <dbReference type="NCBI Taxonomy" id="2913261"/>
    <lineage>
        <taxon>Bacteria</taxon>
        <taxon>Pseudomonadati</taxon>
        <taxon>Pseudomonadota</taxon>
        <taxon>Betaproteobacteria</taxon>
        <taxon>Burkholderiales</taxon>
        <taxon>Burkholderiaceae</taxon>
        <taxon>Paraburkholderia</taxon>
    </lineage>
</organism>
<proteinExistence type="predicted"/>
<comment type="caution">
    <text evidence="1">The sequence shown here is derived from an EMBL/GenBank/DDBJ whole genome shotgun (WGS) entry which is preliminary data.</text>
</comment>
<dbReference type="EMBL" id="JAKLJA010000002">
    <property type="protein sequence ID" value="MCG5072710.1"/>
    <property type="molecule type" value="Genomic_DNA"/>
</dbReference>
<keyword evidence="2" id="KW-1185">Reference proteome</keyword>
<accession>A0A9X1RLJ8</accession>
<evidence type="ECO:0000313" key="1">
    <source>
        <dbReference type="EMBL" id="MCG5072710.1"/>
    </source>
</evidence>
<protein>
    <submittedName>
        <fullName evidence="1">Uncharacterized protein</fullName>
    </submittedName>
</protein>